<dbReference type="VEuPathDB" id="FungiDB:SCHCODRAFT_02492213"/>
<dbReference type="RefSeq" id="XP_003033691.1">
    <property type="nucleotide sequence ID" value="XM_003033645.1"/>
</dbReference>
<protein>
    <recommendedName>
        <fullName evidence="3">F-box domain-containing protein</fullName>
    </recommendedName>
</protein>
<evidence type="ECO:0000313" key="2">
    <source>
        <dbReference type="Proteomes" id="UP000007431"/>
    </source>
</evidence>
<dbReference type="OMA" id="WARMEVK"/>
<dbReference type="GeneID" id="9585296"/>
<evidence type="ECO:0008006" key="3">
    <source>
        <dbReference type="Google" id="ProtNLM"/>
    </source>
</evidence>
<proteinExistence type="predicted"/>
<dbReference type="OrthoDB" id="2899957at2759"/>
<dbReference type="Proteomes" id="UP000007431">
    <property type="component" value="Unassembled WGS sequence"/>
</dbReference>
<dbReference type="Gene3D" id="3.80.10.10">
    <property type="entry name" value="Ribonuclease Inhibitor"/>
    <property type="match status" value="1"/>
</dbReference>
<dbReference type="EMBL" id="GL377304">
    <property type="protein sequence ID" value="EFI98788.1"/>
    <property type="molecule type" value="Genomic_DNA"/>
</dbReference>
<dbReference type="SUPFAM" id="SSF52047">
    <property type="entry name" value="RNI-like"/>
    <property type="match status" value="1"/>
</dbReference>
<gene>
    <name evidence="1" type="ORF">SCHCODRAFT_106569</name>
</gene>
<accession>D8PZ05</accession>
<organism evidence="2">
    <name type="scientific">Schizophyllum commune (strain H4-8 / FGSC 9210)</name>
    <name type="common">Split gill fungus</name>
    <dbReference type="NCBI Taxonomy" id="578458"/>
    <lineage>
        <taxon>Eukaryota</taxon>
        <taxon>Fungi</taxon>
        <taxon>Dikarya</taxon>
        <taxon>Basidiomycota</taxon>
        <taxon>Agaricomycotina</taxon>
        <taxon>Agaricomycetes</taxon>
        <taxon>Agaricomycetidae</taxon>
        <taxon>Agaricales</taxon>
        <taxon>Schizophyllaceae</taxon>
        <taxon>Schizophyllum</taxon>
    </lineage>
</organism>
<dbReference type="InterPro" id="IPR032675">
    <property type="entry name" value="LRR_dom_sf"/>
</dbReference>
<keyword evidence="2" id="KW-1185">Reference proteome</keyword>
<reference evidence="1 2" key="1">
    <citation type="journal article" date="2010" name="Nat. Biotechnol.">
        <title>Genome sequence of the model mushroom Schizophyllum commune.</title>
        <authorList>
            <person name="Ohm R.A."/>
            <person name="de Jong J.F."/>
            <person name="Lugones L.G."/>
            <person name="Aerts A."/>
            <person name="Kothe E."/>
            <person name="Stajich J.E."/>
            <person name="de Vries R.P."/>
            <person name="Record E."/>
            <person name="Levasseur A."/>
            <person name="Baker S.E."/>
            <person name="Bartholomew K.A."/>
            <person name="Coutinho P.M."/>
            <person name="Erdmann S."/>
            <person name="Fowler T.J."/>
            <person name="Gathman A.C."/>
            <person name="Lombard V."/>
            <person name="Henrissat B."/>
            <person name="Knabe N."/>
            <person name="Kuees U."/>
            <person name="Lilly W.W."/>
            <person name="Lindquist E."/>
            <person name="Lucas S."/>
            <person name="Magnuson J.K."/>
            <person name="Piumi F."/>
            <person name="Raudaskoski M."/>
            <person name="Salamov A."/>
            <person name="Schmutz J."/>
            <person name="Schwarze F.W.M.R."/>
            <person name="vanKuyk P.A."/>
            <person name="Horton J.S."/>
            <person name="Grigoriev I.V."/>
            <person name="Woesten H.A.B."/>
        </authorList>
    </citation>
    <scope>NUCLEOTIDE SEQUENCE [LARGE SCALE GENOMIC DNA]</scope>
    <source>
        <strain evidence="2">H4-8 / FGSC 9210</strain>
    </source>
</reference>
<sequence>MHVALRTPELRAAIFKQLPPTALVALAGTCTQLSEPALGCLWYELENFGAISSLLAKGDHAGDALRSGMIDPEDVDRVRYYGQFVQRLVVRPSSIGITGRVLSMVITALGNNLFPNLRHFHHMGLSEHVLYLYRVVPPSLLSLVIDMVDSSDDVSRDAMGLLTTAISSLKRQGNFNVAMFSLRLPPDFPLWPVANIIAGWKSLKRLSLQGRIDANAVAAIHSLPHLTILDLCCLAGESLPCCWQKELSSLRALNICVHATSMHEVAAVLAFGSQSGAMCYSPISRMHIEGLRDTLRTRNMGEQMREQCSAFTLVDLILRSDRDSQPSGIQSDALTMRDLHPYLSFVNLRHVVIVLNGPLEICDDDLQSLALAWRQIRSLHLEGSTSTTTLCTLKGLIYLVRHCKDLEQLTIALHSTSIAFPIKKADVRHHTLQHINFLNSPIAIGKETIFTAMFMAMYFPFIPRISSTGEDSQRAWEEVVACQTIMLWEVEGCTAPWIMFTVGHHSPHLRSFRS</sequence>
<name>D8PZ05_SCHCM</name>
<dbReference type="HOGENOM" id="CLU_021164_0_4_1"/>
<evidence type="ECO:0000313" key="1">
    <source>
        <dbReference type="EMBL" id="EFI98788.1"/>
    </source>
</evidence>
<dbReference type="InParanoid" id="D8PZ05"/>
<feature type="non-terminal residue" evidence="1">
    <location>
        <position position="514"/>
    </location>
</feature>
<dbReference type="AlphaFoldDB" id="D8PZ05"/>
<dbReference type="KEGG" id="scm:SCHCO_02492213"/>